<organism evidence="1">
    <name type="scientific">Prunus dulcis</name>
    <name type="common">Almond</name>
    <name type="synonym">Amygdalus dulcis</name>
    <dbReference type="NCBI Taxonomy" id="3755"/>
    <lineage>
        <taxon>Eukaryota</taxon>
        <taxon>Viridiplantae</taxon>
        <taxon>Streptophyta</taxon>
        <taxon>Embryophyta</taxon>
        <taxon>Tracheophyta</taxon>
        <taxon>Spermatophyta</taxon>
        <taxon>Magnoliopsida</taxon>
        <taxon>eudicotyledons</taxon>
        <taxon>Gunneridae</taxon>
        <taxon>Pentapetalae</taxon>
        <taxon>rosids</taxon>
        <taxon>fabids</taxon>
        <taxon>Rosales</taxon>
        <taxon>Rosaceae</taxon>
        <taxon>Amygdaloideae</taxon>
        <taxon>Amygdaleae</taxon>
        <taxon>Prunus</taxon>
    </lineage>
</organism>
<reference evidence="1" key="1">
    <citation type="journal article" date="2019" name="Science">
        <title>Mutation of a bHLH transcription factor allowed almond domestication.</title>
        <authorList>
            <person name="Sanchez-Perez R."/>
            <person name="Pavan S."/>
            <person name="Mazzeo R."/>
            <person name="Moldovan C."/>
            <person name="Aiese Cigliano R."/>
            <person name="Del Cueto J."/>
            <person name="Ricciardi F."/>
            <person name="Lotti C."/>
            <person name="Ricciardi L."/>
            <person name="Dicenta F."/>
            <person name="Lopez-Marques R.L."/>
            <person name="Lindberg Moller B."/>
        </authorList>
    </citation>
    <scope>NUCLEOTIDE SEQUENCE</scope>
</reference>
<evidence type="ECO:0000313" key="1">
    <source>
        <dbReference type="EMBL" id="BBH07883.1"/>
    </source>
</evidence>
<dbReference type="Gene3D" id="3.40.50.2000">
    <property type="entry name" value="Glycogen Phosphorylase B"/>
    <property type="match status" value="2"/>
</dbReference>
<protein>
    <submittedName>
        <fullName evidence="1">Uncharacterized protein</fullName>
    </submittedName>
</protein>
<gene>
    <name evidence="1" type="ORF">Prudu_019934</name>
</gene>
<sequence length="72" mass="7957">MVRKIMEEKEGFAMRERMRKLKTNGAKALEKGGSSYNALSQFAKHGELRCMKFANGESDGSMNTCVHVSATA</sequence>
<proteinExistence type="predicted"/>
<accession>A0A4Y1RVT3</accession>
<dbReference type="EMBL" id="AP019303">
    <property type="protein sequence ID" value="BBH07883.1"/>
    <property type="molecule type" value="Genomic_DNA"/>
</dbReference>
<dbReference type="SUPFAM" id="SSF53756">
    <property type="entry name" value="UDP-Glycosyltransferase/glycogen phosphorylase"/>
    <property type="match status" value="1"/>
</dbReference>
<name>A0A4Y1RVT3_PRUDU</name>
<dbReference type="AlphaFoldDB" id="A0A4Y1RVT3"/>